<evidence type="ECO:0000256" key="2">
    <source>
        <dbReference type="ARBA" id="ARBA00004496"/>
    </source>
</evidence>
<evidence type="ECO:0000256" key="10">
    <source>
        <dbReference type="RuleBase" id="RU000499"/>
    </source>
</evidence>
<dbReference type="AlphaFoldDB" id="A0A2A2JXH6"/>
<dbReference type="FunFam" id="3.40.30.10:FF:000270">
    <property type="entry name" value="Glutathione peroxidase"/>
    <property type="match status" value="1"/>
</dbReference>
<dbReference type="InterPro" id="IPR014756">
    <property type="entry name" value="Ig_E-set"/>
</dbReference>
<evidence type="ECO:0000313" key="14">
    <source>
        <dbReference type="Proteomes" id="UP000218231"/>
    </source>
</evidence>
<evidence type="ECO:0000256" key="1">
    <source>
        <dbReference type="ARBA" id="ARBA00000217"/>
    </source>
</evidence>
<keyword evidence="5" id="KW-0963">Cytoplasm</keyword>
<dbReference type="Pfam" id="PF00255">
    <property type="entry name" value="GSHPx"/>
    <property type="match status" value="1"/>
</dbReference>
<dbReference type="PANTHER" id="PTHR11592">
    <property type="entry name" value="GLUTATHIONE PEROXIDASE"/>
    <property type="match status" value="1"/>
</dbReference>
<dbReference type="InterPro" id="IPR032640">
    <property type="entry name" value="AMPK1_CBM"/>
</dbReference>
<dbReference type="SUPFAM" id="SSF81296">
    <property type="entry name" value="E set domains"/>
    <property type="match status" value="1"/>
</dbReference>
<evidence type="ECO:0000256" key="9">
    <source>
        <dbReference type="ARBA" id="ARBA00054853"/>
    </source>
</evidence>
<evidence type="ECO:0000256" key="3">
    <source>
        <dbReference type="ARBA" id="ARBA00006926"/>
    </source>
</evidence>
<comment type="caution">
    <text evidence="13">The sequence shown here is derived from an EMBL/GenBank/DDBJ whole genome shotgun (WGS) entry which is preliminary data.</text>
</comment>
<dbReference type="GO" id="GO:0005737">
    <property type="term" value="C:cytoplasm"/>
    <property type="evidence" value="ECO:0007669"/>
    <property type="project" value="UniProtKB-SubCell"/>
</dbReference>
<dbReference type="InterPro" id="IPR013783">
    <property type="entry name" value="Ig-like_fold"/>
</dbReference>
<dbReference type="STRING" id="2018661.A0A2A2JXH6"/>
<evidence type="ECO:0000256" key="5">
    <source>
        <dbReference type="ARBA" id="ARBA00022490"/>
    </source>
</evidence>
<feature type="compositionally biased region" description="Basic and acidic residues" evidence="11">
    <location>
        <begin position="44"/>
        <end position="71"/>
    </location>
</feature>
<evidence type="ECO:0000259" key="12">
    <source>
        <dbReference type="PROSITE" id="PS51352"/>
    </source>
</evidence>
<dbReference type="PROSITE" id="PS51352">
    <property type="entry name" value="THIOREDOXIN_2"/>
    <property type="match status" value="1"/>
</dbReference>
<comment type="catalytic activity">
    <reaction evidence="1">
        <text>2 glutathione + H2O2 = glutathione disulfide + 2 H2O</text>
        <dbReference type="Rhea" id="RHEA:16833"/>
        <dbReference type="ChEBI" id="CHEBI:15377"/>
        <dbReference type="ChEBI" id="CHEBI:16240"/>
        <dbReference type="ChEBI" id="CHEBI:57925"/>
        <dbReference type="ChEBI" id="CHEBI:58297"/>
        <dbReference type="EC" id="1.11.1.9"/>
    </reaction>
</comment>
<dbReference type="EMBL" id="LIAE01010107">
    <property type="protein sequence ID" value="PAV66378.1"/>
    <property type="molecule type" value="Genomic_DNA"/>
</dbReference>
<dbReference type="PROSITE" id="PS51355">
    <property type="entry name" value="GLUTATHIONE_PEROXID_3"/>
    <property type="match status" value="1"/>
</dbReference>
<sequence length="441" mass="49021">MLFQASCKLQVCAPSQSPILPLGVTQFSVEDNPASPPPSGNGEKQLETAKEPETSGKNPKKTDKGKDEKRLGAGTSPKVKGDVQLDKDAKLETITNRLLGENVEFDDTSMFDSFGDEFGLTSHPIGINSNGSFDDVLELVSEGEREIVNRGFQMDRCFNELSIVKNLEELDFDVLVEESPIWNGAGKKLTGEVIVKEENQRVRFLWSDHEAENVFITGSFLGNKIVFPLSRSEDGFSLIMTIPVGRHTYEFTIGEEPSDDLLQGLSQAEPDSDEGMSEHKTIYEFNVKDADGKEASLSKYKGQVVIVVNVASQCGFTNANYRELKELHDKYHEQGLRVACFPCNQFGGQEPECELDIAGFVKSKFDYEPDLYAKIKVNGDSADPFWSWLKKEQGGVLLDAIKWNFTKFLVNRKGHVVSRYAPTSSPKSFESEVVKLLNESA</sequence>
<comment type="similarity">
    <text evidence="3 10">Belongs to the glutathione peroxidase family.</text>
</comment>
<accession>A0A2A2JXH6</accession>
<dbReference type="CDD" id="cd00340">
    <property type="entry name" value="GSH_Peroxidase"/>
    <property type="match status" value="1"/>
</dbReference>
<evidence type="ECO:0000256" key="7">
    <source>
        <dbReference type="ARBA" id="ARBA00023002"/>
    </source>
</evidence>
<dbReference type="InterPro" id="IPR029759">
    <property type="entry name" value="GPX_AS"/>
</dbReference>
<evidence type="ECO:0000256" key="8">
    <source>
        <dbReference type="ARBA" id="ARBA00025180"/>
    </source>
</evidence>
<proteinExistence type="inferred from homology"/>
<dbReference type="InterPro" id="IPR013766">
    <property type="entry name" value="Thioredoxin_domain"/>
</dbReference>
<dbReference type="InterPro" id="IPR036249">
    <property type="entry name" value="Thioredoxin-like_sf"/>
</dbReference>
<dbReference type="GO" id="GO:0006979">
    <property type="term" value="P:response to oxidative stress"/>
    <property type="evidence" value="ECO:0007669"/>
    <property type="project" value="InterPro"/>
</dbReference>
<dbReference type="PROSITE" id="PS00460">
    <property type="entry name" value="GLUTATHIONE_PEROXID_1"/>
    <property type="match status" value="1"/>
</dbReference>
<name>A0A2A2JXH6_9BILA</name>
<feature type="region of interest" description="Disordered" evidence="11">
    <location>
        <begin position="24"/>
        <end position="81"/>
    </location>
</feature>
<comment type="function">
    <text evidence="9">May constitute a glutathione peroxidase-like protective system against oxidative stresses.</text>
</comment>
<dbReference type="PANTHER" id="PTHR11592:SF134">
    <property type="entry name" value="PHOSPHOLIPID HYDROPEROXIDE GLUTATHIONE PEROXIDASE"/>
    <property type="match status" value="1"/>
</dbReference>
<reference evidence="13 14" key="1">
    <citation type="journal article" date="2017" name="Curr. Biol.">
        <title>Genome architecture and evolution of a unichromosomal asexual nematode.</title>
        <authorList>
            <person name="Fradin H."/>
            <person name="Zegar C."/>
            <person name="Gutwein M."/>
            <person name="Lucas J."/>
            <person name="Kovtun M."/>
            <person name="Corcoran D."/>
            <person name="Baugh L.R."/>
            <person name="Kiontke K."/>
            <person name="Gunsalus K."/>
            <person name="Fitch D.H."/>
            <person name="Piano F."/>
        </authorList>
    </citation>
    <scope>NUCLEOTIDE SEQUENCE [LARGE SCALE GENOMIC DNA]</scope>
    <source>
        <strain evidence="13">PF1309</strain>
    </source>
</reference>
<evidence type="ECO:0000256" key="4">
    <source>
        <dbReference type="ARBA" id="ARBA00012310"/>
    </source>
</evidence>
<dbReference type="Gene3D" id="3.40.30.10">
    <property type="entry name" value="Glutaredoxin"/>
    <property type="match status" value="1"/>
</dbReference>
<keyword evidence="7 10" id="KW-0560">Oxidoreductase</keyword>
<dbReference type="SUPFAM" id="SSF52833">
    <property type="entry name" value="Thioredoxin-like"/>
    <property type="match status" value="1"/>
</dbReference>
<dbReference type="CDD" id="cd02859">
    <property type="entry name" value="E_set_AMPKbeta_like_N"/>
    <property type="match status" value="1"/>
</dbReference>
<keyword evidence="14" id="KW-1185">Reference proteome</keyword>
<dbReference type="OrthoDB" id="446890at2759"/>
<evidence type="ECO:0000313" key="13">
    <source>
        <dbReference type="EMBL" id="PAV66378.1"/>
    </source>
</evidence>
<comment type="function">
    <text evidence="8">Non-catalytic subunit of AMP-activated protein kinase (AMPK), an energy sensor protein kinase that plays a key role in regulating cellular energy metabolism. In response to reduction of intracellular ATP levels, AMPK activates energy-producing pathways and inhibits energy-consuming processes: inhibits protein, carbohydrate and lipid biosynthesis, as well as cell growth and proliferation. AMPK acts via direct phosphorylation of metabolic enzymes, and by longer-term effects via phosphorylation of transcription regulators. Also acts as a regulator of cellular polarity by remodeling the actin cytoskeleton; probably by indirectly activating myosin. Beta non-catalytic subunit acts as a scaffold on which the AMPK complex assembles, via its C-terminus that bridges alpha (PRKAA1 or PRKAA2) and gamma subunits (PRKAG1, PRKAG2 or PRKAG3).</text>
</comment>
<feature type="domain" description="Thioredoxin" evidence="12">
    <location>
        <begin position="276"/>
        <end position="438"/>
    </location>
</feature>
<dbReference type="Proteomes" id="UP000218231">
    <property type="component" value="Unassembled WGS sequence"/>
</dbReference>
<gene>
    <name evidence="13" type="ORF">WR25_24023</name>
</gene>
<dbReference type="Gene3D" id="2.60.40.10">
    <property type="entry name" value="Immunoglobulins"/>
    <property type="match status" value="1"/>
</dbReference>
<dbReference type="InterPro" id="IPR000889">
    <property type="entry name" value="Glutathione_peroxidase"/>
</dbReference>
<dbReference type="Pfam" id="PF16561">
    <property type="entry name" value="AMPK1_CBM"/>
    <property type="match status" value="1"/>
</dbReference>
<organism evidence="13 14">
    <name type="scientific">Diploscapter pachys</name>
    <dbReference type="NCBI Taxonomy" id="2018661"/>
    <lineage>
        <taxon>Eukaryota</taxon>
        <taxon>Metazoa</taxon>
        <taxon>Ecdysozoa</taxon>
        <taxon>Nematoda</taxon>
        <taxon>Chromadorea</taxon>
        <taxon>Rhabditida</taxon>
        <taxon>Rhabditina</taxon>
        <taxon>Rhabditomorpha</taxon>
        <taxon>Rhabditoidea</taxon>
        <taxon>Rhabditidae</taxon>
        <taxon>Diploscapter</taxon>
    </lineage>
</organism>
<protein>
    <recommendedName>
        <fullName evidence="4 10">Glutathione peroxidase</fullName>
    </recommendedName>
</protein>
<dbReference type="PRINTS" id="PR01011">
    <property type="entry name" value="GLUTPROXDASE"/>
</dbReference>
<evidence type="ECO:0000256" key="11">
    <source>
        <dbReference type="SAM" id="MobiDB-lite"/>
    </source>
</evidence>
<dbReference type="GO" id="GO:0004602">
    <property type="term" value="F:glutathione peroxidase activity"/>
    <property type="evidence" value="ECO:0007669"/>
    <property type="project" value="UniProtKB-EC"/>
</dbReference>
<evidence type="ECO:0000256" key="6">
    <source>
        <dbReference type="ARBA" id="ARBA00022559"/>
    </source>
</evidence>
<comment type="subcellular location">
    <subcellularLocation>
        <location evidence="2">Cytoplasm</location>
    </subcellularLocation>
</comment>
<keyword evidence="6 10" id="KW-0575">Peroxidase</keyword>